<dbReference type="GO" id="GO:0008233">
    <property type="term" value="F:peptidase activity"/>
    <property type="evidence" value="ECO:0007669"/>
    <property type="project" value="TreeGrafter"/>
</dbReference>
<dbReference type="OrthoDB" id="5946976at2759"/>
<dbReference type="PANTHER" id="PTHR46520:SF1">
    <property type="entry name" value="SERINE BETA-LACTAMASE-LIKE PROTEIN LACTB, MITOCHONDRIAL"/>
    <property type="match status" value="1"/>
</dbReference>
<dbReference type="Proteomes" id="UP000271098">
    <property type="component" value="Unassembled WGS sequence"/>
</dbReference>
<evidence type="ECO:0000313" key="2">
    <source>
        <dbReference type="Proteomes" id="UP000271098"/>
    </source>
</evidence>
<dbReference type="Gene3D" id="3.40.710.10">
    <property type="entry name" value="DD-peptidase/beta-lactamase superfamily"/>
    <property type="match status" value="1"/>
</dbReference>
<organism evidence="3">
    <name type="scientific">Gongylonema pulchrum</name>
    <dbReference type="NCBI Taxonomy" id="637853"/>
    <lineage>
        <taxon>Eukaryota</taxon>
        <taxon>Metazoa</taxon>
        <taxon>Ecdysozoa</taxon>
        <taxon>Nematoda</taxon>
        <taxon>Chromadorea</taxon>
        <taxon>Rhabditida</taxon>
        <taxon>Spirurina</taxon>
        <taxon>Spiruromorpha</taxon>
        <taxon>Spiruroidea</taxon>
        <taxon>Gongylonematidae</taxon>
        <taxon>Gongylonema</taxon>
    </lineage>
</organism>
<dbReference type="WBParaSite" id="GPUH_0001763501-mRNA-1">
    <property type="protein sequence ID" value="GPUH_0001763501-mRNA-1"/>
    <property type="gene ID" value="GPUH_0001763501"/>
</dbReference>
<dbReference type="PANTHER" id="PTHR46520">
    <property type="entry name" value="SERINE BETA-LACTAMASE-LIKE PROTEIN LACTB, MITOCHONDRIAL"/>
    <property type="match status" value="1"/>
</dbReference>
<dbReference type="EMBL" id="UYRT01085418">
    <property type="protein sequence ID" value="VDN30119.1"/>
    <property type="molecule type" value="Genomic_DNA"/>
</dbReference>
<dbReference type="InterPro" id="IPR052794">
    <property type="entry name" value="Mito_Ser_Protease_LACTB"/>
</dbReference>
<dbReference type="GO" id="GO:0005739">
    <property type="term" value="C:mitochondrion"/>
    <property type="evidence" value="ECO:0007669"/>
    <property type="project" value="TreeGrafter"/>
</dbReference>
<reference evidence="3" key="1">
    <citation type="submission" date="2016-06" db="UniProtKB">
        <authorList>
            <consortium name="WormBaseParasite"/>
        </authorList>
    </citation>
    <scope>IDENTIFICATION</scope>
</reference>
<protein>
    <submittedName>
        <fullName evidence="3">Beta-lactamase domain-containing protein</fullName>
    </submittedName>
</protein>
<dbReference type="InterPro" id="IPR012338">
    <property type="entry name" value="Beta-lactam/transpept-like"/>
</dbReference>
<dbReference type="GO" id="GO:0019216">
    <property type="term" value="P:regulation of lipid metabolic process"/>
    <property type="evidence" value="ECO:0007669"/>
    <property type="project" value="TreeGrafter"/>
</dbReference>
<name>A0A183E9H2_9BILA</name>
<reference evidence="1 2" key="2">
    <citation type="submission" date="2018-11" db="EMBL/GenBank/DDBJ databases">
        <authorList>
            <consortium name="Pathogen Informatics"/>
        </authorList>
    </citation>
    <scope>NUCLEOTIDE SEQUENCE [LARGE SCALE GENOMIC DNA]</scope>
</reference>
<gene>
    <name evidence="1" type="ORF">GPUH_LOCUS17613</name>
</gene>
<dbReference type="SUPFAM" id="SSF56601">
    <property type="entry name" value="beta-lactamase/transpeptidase-like"/>
    <property type="match status" value="1"/>
</dbReference>
<accession>A0A183E9H2</accession>
<dbReference type="AlphaFoldDB" id="A0A183E9H2"/>
<keyword evidence="2" id="KW-1185">Reference proteome</keyword>
<evidence type="ECO:0000313" key="3">
    <source>
        <dbReference type="WBParaSite" id="GPUH_0001763501-mRNA-1"/>
    </source>
</evidence>
<sequence>ALISQASCKRSTSCCRYYYRDADHKLRNVPEVDNSCKWAGGGLLSTVTDLLIFANAMLYSYHAAASPQSPRSDSNQVNERKPLLDAETLKTFWSGVISDQRGRVYALGWYKIDEADQEYGGLATAWTRKGVFMHTGAAVGASSVLLLKPDRRGSNADGTCIAVLTNLHECGELTQLAFEIAEIFDSAFPIET</sequence>
<proteinExistence type="predicted"/>
<dbReference type="GO" id="GO:0006508">
    <property type="term" value="P:proteolysis"/>
    <property type="evidence" value="ECO:0007669"/>
    <property type="project" value="TreeGrafter"/>
</dbReference>
<evidence type="ECO:0000313" key="1">
    <source>
        <dbReference type="EMBL" id="VDN30119.1"/>
    </source>
</evidence>